<sequence length="136" mass="15476">TLFGICNLQQRRIALFLNAFKREARATSGAHPKSTFLVVDFSPEFPGGRARGSRSKSTGYQKYLLPCARILSRNWENAFGMKKEFNGSSWLGLTFGEVEMDEEDLIFMVKGQLCGGMQAFIKFVFSMYSTRNRYIC</sequence>
<evidence type="ECO:0000313" key="1">
    <source>
        <dbReference type="EMBL" id="GIY34511.1"/>
    </source>
</evidence>
<dbReference type="AlphaFoldDB" id="A0AAV4SNS4"/>
<protein>
    <submittedName>
        <fullName evidence="1">Uncharacterized protein</fullName>
    </submittedName>
</protein>
<accession>A0AAV4SNS4</accession>
<dbReference type="EMBL" id="BPLR01009780">
    <property type="protein sequence ID" value="GIY34511.1"/>
    <property type="molecule type" value="Genomic_DNA"/>
</dbReference>
<name>A0AAV4SNS4_CAEEX</name>
<keyword evidence="2" id="KW-1185">Reference proteome</keyword>
<feature type="non-terminal residue" evidence="1">
    <location>
        <position position="1"/>
    </location>
</feature>
<proteinExistence type="predicted"/>
<gene>
    <name evidence="1" type="ORF">CEXT_287021</name>
</gene>
<evidence type="ECO:0000313" key="2">
    <source>
        <dbReference type="Proteomes" id="UP001054945"/>
    </source>
</evidence>
<reference evidence="1 2" key="1">
    <citation type="submission" date="2021-06" db="EMBL/GenBank/DDBJ databases">
        <title>Caerostris extrusa draft genome.</title>
        <authorList>
            <person name="Kono N."/>
            <person name="Arakawa K."/>
        </authorList>
    </citation>
    <scope>NUCLEOTIDE SEQUENCE [LARGE SCALE GENOMIC DNA]</scope>
</reference>
<comment type="caution">
    <text evidence="1">The sequence shown here is derived from an EMBL/GenBank/DDBJ whole genome shotgun (WGS) entry which is preliminary data.</text>
</comment>
<organism evidence="1 2">
    <name type="scientific">Caerostris extrusa</name>
    <name type="common">Bark spider</name>
    <name type="synonym">Caerostris bankana</name>
    <dbReference type="NCBI Taxonomy" id="172846"/>
    <lineage>
        <taxon>Eukaryota</taxon>
        <taxon>Metazoa</taxon>
        <taxon>Ecdysozoa</taxon>
        <taxon>Arthropoda</taxon>
        <taxon>Chelicerata</taxon>
        <taxon>Arachnida</taxon>
        <taxon>Araneae</taxon>
        <taxon>Araneomorphae</taxon>
        <taxon>Entelegynae</taxon>
        <taxon>Araneoidea</taxon>
        <taxon>Araneidae</taxon>
        <taxon>Caerostris</taxon>
    </lineage>
</organism>
<dbReference type="Proteomes" id="UP001054945">
    <property type="component" value="Unassembled WGS sequence"/>
</dbReference>